<keyword evidence="4 6" id="KW-1133">Transmembrane helix</keyword>
<evidence type="ECO:0000256" key="3">
    <source>
        <dbReference type="ARBA" id="ARBA00022692"/>
    </source>
</evidence>
<dbReference type="EMBL" id="BMFD01000007">
    <property type="protein sequence ID" value="GGC44172.1"/>
    <property type="molecule type" value="Genomic_DNA"/>
</dbReference>
<evidence type="ECO:0000256" key="5">
    <source>
        <dbReference type="ARBA" id="ARBA00023136"/>
    </source>
</evidence>
<organism evidence="7 8">
    <name type="scientific">Belliella aquatica</name>
    <dbReference type="NCBI Taxonomy" id="1323734"/>
    <lineage>
        <taxon>Bacteria</taxon>
        <taxon>Pseudomonadati</taxon>
        <taxon>Bacteroidota</taxon>
        <taxon>Cytophagia</taxon>
        <taxon>Cytophagales</taxon>
        <taxon>Cyclobacteriaceae</taxon>
        <taxon>Belliella</taxon>
    </lineage>
</organism>
<feature type="transmembrane region" description="Helical" evidence="6">
    <location>
        <begin position="142"/>
        <end position="161"/>
    </location>
</feature>
<comment type="similarity">
    <text evidence="2">Belongs to the TMEM86 family.</text>
</comment>
<feature type="transmembrane region" description="Helical" evidence="6">
    <location>
        <begin position="173"/>
        <end position="196"/>
    </location>
</feature>
<keyword evidence="5 6" id="KW-0472">Membrane</keyword>
<feature type="transmembrane region" description="Helical" evidence="6">
    <location>
        <begin position="84"/>
        <end position="103"/>
    </location>
</feature>
<dbReference type="InterPro" id="IPR012506">
    <property type="entry name" value="TMEM86B-like"/>
</dbReference>
<evidence type="ECO:0000256" key="6">
    <source>
        <dbReference type="SAM" id="Phobius"/>
    </source>
</evidence>
<feature type="transmembrane region" description="Helical" evidence="6">
    <location>
        <begin position="7"/>
        <end position="26"/>
    </location>
</feature>
<reference evidence="8" key="1">
    <citation type="journal article" date="2019" name="Int. J. Syst. Evol. Microbiol.">
        <title>The Global Catalogue of Microorganisms (GCM) 10K type strain sequencing project: providing services to taxonomists for standard genome sequencing and annotation.</title>
        <authorList>
            <consortium name="The Broad Institute Genomics Platform"/>
            <consortium name="The Broad Institute Genome Sequencing Center for Infectious Disease"/>
            <person name="Wu L."/>
            <person name="Ma J."/>
        </authorList>
    </citation>
    <scope>NUCLEOTIDE SEQUENCE [LARGE SCALE GENOMIC DNA]</scope>
    <source>
        <strain evidence="8">CGMCC 1.12479</strain>
    </source>
</reference>
<feature type="transmembrane region" description="Helical" evidence="6">
    <location>
        <begin position="32"/>
        <end position="49"/>
    </location>
</feature>
<evidence type="ECO:0000256" key="1">
    <source>
        <dbReference type="ARBA" id="ARBA00004141"/>
    </source>
</evidence>
<evidence type="ECO:0000256" key="2">
    <source>
        <dbReference type="ARBA" id="ARBA00007375"/>
    </source>
</evidence>
<dbReference type="Proteomes" id="UP000635885">
    <property type="component" value="Unassembled WGS sequence"/>
</dbReference>
<dbReference type="RefSeq" id="WP_188443086.1">
    <property type="nucleotide sequence ID" value="NZ_BMFD01000007.1"/>
</dbReference>
<evidence type="ECO:0000313" key="8">
    <source>
        <dbReference type="Proteomes" id="UP000635885"/>
    </source>
</evidence>
<evidence type="ECO:0000313" key="7">
    <source>
        <dbReference type="EMBL" id="GGC44172.1"/>
    </source>
</evidence>
<dbReference type="PANTHER" id="PTHR31885:SF6">
    <property type="entry name" value="GH04784P"/>
    <property type="match status" value="1"/>
</dbReference>
<keyword evidence="8" id="KW-1185">Reference proteome</keyword>
<sequence length="227" mass="26054">MKNKNILWLYIFLFVGIIDLVLTAEQNSESRIYSKPFIIIPLAIYFYQISKNLKGTILRKALLAALAFSWLGDVLLLYPKLFLYGLGSFLMAHICFVISFKLSQEKPFEIGQVNFIKLFLYNLPIYIPAAVVYYMIQPNLGAMQIPVVIYILVIVTMVTTARERFKKTNSSSFWQVFIGAFVFMISDGILALNMFFQQFPESGVMVMGTYMLAQLLIVMGIRAHFFN</sequence>
<comment type="caution">
    <text evidence="7">The sequence shown here is derived from an EMBL/GenBank/DDBJ whole genome shotgun (WGS) entry which is preliminary data.</text>
</comment>
<gene>
    <name evidence="7" type="ORF">GCM10010993_23380</name>
</gene>
<feature type="transmembrane region" description="Helical" evidence="6">
    <location>
        <begin position="61"/>
        <end position="78"/>
    </location>
</feature>
<dbReference type="PANTHER" id="PTHR31885">
    <property type="entry name" value="GH04784P"/>
    <property type="match status" value="1"/>
</dbReference>
<proteinExistence type="inferred from homology"/>
<dbReference type="Pfam" id="PF07947">
    <property type="entry name" value="YhhN"/>
    <property type="match status" value="1"/>
</dbReference>
<evidence type="ECO:0000256" key="4">
    <source>
        <dbReference type="ARBA" id="ARBA00022989"/>
    </source>
</evidence>
<accession>A0ABQ1MST2</accession>
<feature type="transmembrane region" description="Helical" evidence="6">
    <location>
        <begin position="202"/>
        <end position="221"/>
    </location>
</feature>
<keyword evidence="3 6" id="KW-0812">Transmembrane</keyword>
<evidence type="ECO:0008006" key="9">
    <source>
        <dbReference type="Google" id="ProtNLM"/>
    </source>
</evidence>
<protein>
    <recommendedName>
        <fullName evidence="9">YhhN-like protein</fullName>
    </recommendedName>
</protein>
<name>A0ABQ1MST2_9BACT</name>
<feature type="transmembrane region" description="Helical" evidence="6">
    <location>
        <begin position="115"/>
        <end position="136"/>
    </location>
</feature>
<comment type="subcellular location">
    <subcellularLocation>
        <location evidence="1">Membrane</location>
        <topology evidence="1">Multi-pass membrane protein</topology>
    </subcellularLocation>
</comment>